<evidence type="ECO:0000256" key="3">
    <source>
        <dbReference type="ARBA" id="ARBA00005316"/>
    </source>
</evidence>
<dbReference type="AlphaFoldDB" id="A0A994J5S5"/>
<keyword evidence="4" id="KW-0337">GPI-anchor biosynthesis</keyword>
<gene>
    <name evidence="11" type="primary">PIGS</name>
</gene>
<evidence type="ECO:0000256" key="2">
    <source>
        <dbReference type="ARBA" id="ARBA00004687"/>
    </source>
</evidence>
<reference evidence="11 12" key="2">
    <citation type="journal article" date="2004" name="Nature">
        <title>Finishing the euchromatic sequence of the human genome.</title>
        <authorList>
            <consortium name="International Human Genome Sequencing Consortium"/>
        </authorList>
    </citation>
    <scope>NUCLEOTIDE SEQUENCE [LARGE SCALE GENOMIC DNA]</scope>
</reference>
<dbReference type="OpenTargets" id="ENSG00000087111"/>
<dbReference type="GO" id="GO:0016255">
    <property type="term" value="P:attachment of GPI anchor to protein"/>
    <property type="evidence" value="ECO:0007669"/>
    <property type="project" value="InterPro"/>
</dbReference>
<dbReference type="Ensembl" id="ENST00000706187.1">
    <property type="protein sequence ID" value="ENSP00000516262.1"/>
    <property type="gene ID" value="ENSG00000087111.22"/>
</dbReference>
<reference evidence="11" key="4">
    <citation type="submission" date="2025-08" db="UniProtKB">
        <authorList>
            <consortium name="Ensembl"/>
        </authorList>
    </citation>
    <scope>IDENTIFICATION</scope>
</reference>
<evidence type="ECO:0000256" key="8">
    <source>
        <dbReference type="ARBA" id="ARBA00023136"/>
    </source>
</evidence>
<protein>
    <submittedName>
        <fullName evidence="11">Phosphatidylinositol glycan anchor biosynthesis class S</fullName>
    </submittedName>
</protein>
<dbReference type="Ensembl" id="ENST00000706187.1">
    <property type="protein sequence ID" value="ENSP00000516262.1"/>
    <property type="gene ID" value="ENSG00000087111.23"/>
</dbReference>
<reference evidence="11 12" key="1">
    <citation type="journal article" date="2001" name="Nature">
        <title>Initial sequencing and analysis of the human genome.</title>
        <authorList>
            <consortium name="International Human Genome Sequencing Consortium"/>
            <person name="Lander E.S."/>
            <person name="Linton L.M."/>
            <person name="Birren B."/>
            <person name="Nusbaum C."/>
            <person name="Zody M.C."/>
            <person name="Baldwin J."/>
            <person name="Devon K."/>
            <person name="Dewar K."/>
            <person name="Doyle M."/>
            <person name="FitzHugh W."/>
            <person name="Funke R."/>
            <person name="Gage D."/>
            <person name="Harris K."/>
            <person name="Heaford A."/>
            <person name="Howland J."/>
            <person name="Kann L."/>
            <person name="Lehoczky J."/>
            <person name="LeVine R."/>
            <person name="McEwan P."/>
            <person name="McKernan K."/>
            <person name="Meldrim J."/>
            <person name="Mesirov J.P."/>
            <person name="Miranda C."/>
            <person name="Morris W."/>
            <person name="Naylor J."/>
            <person name="Raymond C."/>
            <person name="Rosetti M."/>
            <person name="Santos R."/>
            <person name="Sheridan A."/>
            <person name="Sougnez C."/>
            <person name="Stange-Thomann N."/>
            <person name="Stojanovic N."/>
            <person name="Subramanian A."/>
            <person name="Wyman D."/>
            <person name="Rogers J."/>
            <person name="Sulston J."/>
            <person name="Ainscough R."/>
            <person name="Beck S."/>
            <person name="Bentley D."/>
            <person name="Burton J."/>
            <person name="Clee C."/>
            <person name="Carter N."/>
            <person name="Coulson A."/>
            <person name="Deadman R."/>
            <person name="Deloukas P."/>
            <person name="Dunham A."/>
            <person name="Dunham I."/>
            <person name="Durbin R."/>
            <person name="French L."/>
            <person name="Grafham D."/>
            <person name="Gregory S."/>
            <person name="Hubbard T."/>
            <person name="Humphray S."/>
            <person name="Hunt A."/>
            <person name="Jones M."/>
            <person name="Lloyd C."/>
            <person name="McMurray A."/>
            <person name="Matthews L."/>
            <person name="Mercer S."/>
            <person name="Milne S."/>
            <person name="Mullikin J.C."/>
            <person name="Mungall A."/>
            <person name="Plumb R."/>
            <person name="Ross M."/>
            <person name="Shownkeen R."/>
            <person name="Sims S."/>
            <person name="Waterston R.H."/>
            <person name="Wilson R.K."/>
            <person name="Hillier L.W."/>
            <person name="McPherson J.D."/>
            <person name="Marra M.A."/>
            <person name="Mardis E.R."/>
            <person name="Fulton L.A."/>
            <person name="Chinwalla A.T."/>
            <person name="Pepin K.H."/>
            <person name="Gish W.R."/>
            <person name="Chissoe S.L."/>
            <person name="Wendl M.C."/>
            <person name="Delehaunty K.D."/>
            <person name="Miner T.L."/>
            <person name="Delehaunty A."/>
            <person name="Kramer J.B."/>
            <person name="Cook L.L."/>
            <person name="Fulton R.S."/>
            <person name="Johnson D.L."/>
            <person name="Minx P.J."/>
            <person name="Clifton S.W."/>
            <person name="Hawkins T."/>
            <person name="Branscomb E."/>
            <person name="Predki P."/>
            <person name="Richardson P."/>
            <person name="Wenning S."/>
            <person name="Slezak T."/>
            <person name="Doggett N."/>
            <person name="Cheng J.F."/>
            <person name="Olsen A."/>
            <person name="Lucas S."/>
            <person name="Elkin C."/>
            <person name="Uberbacher E."/>
            <person name="Frazier M."/>
            <person name="Gibbs R.A."/>
            <person name="Muzny D.M."/>
            <person name="Scherer S.E."/>
            <person name="Bouck J.B."/>
            <person name="Sodergren E.J."/>
            <person name="Worley K.C."/>
            <person name="Rives C.M."/>
            <person name="Gorrell J.H."/>
            <person name="Metzker M.L."/>
            <person name="Naylor S.L."/>
            <person name="Kucherlapati R.S."/>
            <person name="Nelson D.L."/>
            <person name="Weinstock G.M."/>
            <person name="Sakaki Y."/>
            <person name="Fujiyama A."/>
            <person name="Hattori M."/>
            <person name="Yada T."/>
            <person name="Toyoda A."/>
            <person name="Itoh T."/>
            <person name="Kawagoe C."/>
            <person name="Watanabe H."/>
            <person name="Totoki Y."/>
            <person name="Taylor T."/>
            <person name="Weissenbach J."/>
            <person name="Heilig R."/>
            <person name="Saurin W."/>
            <person name="Artiguenave F."/>
            <person name="Brottier P."/>
            <person name="Bruls T."/>
            <person name="Pelletier E."/>
            <person name="Robert C."/>
            <person name="Wincker P."/>
            <person name="Smith D.R."/>
            <person name="Doucette-Stamm L."/>
            <person name="Rubenfield M."/>
            <person name="Weinstock K."/>
            <person name="Lee H.M."/>
            <person name="Dubois J."/>
            <person name="Rosenthal A."/>
            <person name="Platzer M."/>
            <person name="Nyakatura G."/>
            <person name="Taudien S."/>
            <person name="Rump A."/>
            <person name="Yang H."/>
            <person name="Yu J."/>
            <person name="Wang J."/>
            <person name="Huang G."/>
            <person name="Gu J."/>
            <person name="Hood L."/>
            <person name="Rowen L."/>
            <person name="Madan A."/>
            <person name="Qin S."/>
            <person name="Davis R.W."/>
            <person name="Federspiel N.A."/>
            <person name="Abola A.P."/>
            <person name="Proctor M.J."/>
            <person name="Myers R.M."/>
            <person name="Schmutz J."/>
            <person name="Dickson M."/>
            <person name="Grimwood J."/>
            <person name="Cox D.R."/>
            <person name="Olson M.V."/>
            <person name="Kaul R."/>
            <person name="Raymond C."/>
            <person name="Shimizu N."/>
            <person name="Kawasaki K."/>
            <person name="Minoshima S."/>
            <person name="Evans G.A."/>
            <person name="Athanasiou M."/>
            <person name="Schultz R."/>
            <person name="Roe B.A."/>
            <person name="Chen F."/>
            <person name="Pan H."/>
            <person name="Ramser J."/>
            <person name="Lehrach H."/>
            <person name="Reinhardt R."/>
            <person name="McCombie W.R."/>
            <person name="de la Bastide M."/>
            <person name="Dedhia N."/>
            <person name="Blocker H."/>
            <person name="Hornischer K."/>
            <person name="Nordsiek G."/>
            <person name="Agarwala R."/>
            <person name="Aravind L."/>
            <person name="Bailey J.A."/>
            <person name="Bateman A."/>
            <person name="Batzoglou S."/>
            <person name="Birney E."/>
            <person name="Bork P."/>
            <person name="Brown D.G."/>
            <person name="Burge C.B."/>
            <person name="Cerutti L."/>
            <person name="Chen H.C."/>
            <person name="Church D."/>
            <person name="Clamp M."/>
            <person name="Copley R.R."/>
            <person name="Doerks T."/>
            <person name="Eddy S.R."/>
            <person name="Eichler E.E."/>
            <person name="Furey T.S."/>
            <person name="Galagan J."/>
            <person name="Gilbert J.G."/>
            <person name="Harmon C."/>
            <person name="Hayashizaki Y."/>
            <person name="Haussler D."/>
            <person name="Hermjakob H."/>
            <person name="Hokamp K."/>
            <person name="Jang W."/>
            <person name="Johnson L.S."/>
            <person name="Jones T.A."/>
            <person name="Kasif S."/>
            <person name="Kaspryzk A."/>
            <person name="Kennedy S."/>
            <person name="Kent W.J."/>
            <person name="Kitts P."/>
            <person name="Koonin E.V."/>
            <person name="Korf I."/>
            <person name="Kulp D."/>
            <person name="Lancet D."/>
            <person name="Lowe T.M."/>
            <person name="McLysaght A."/>
            <person name="Mikkelsen T."/>
            <person name="Moran J.V."/>
            <person name="Mulder N."/>
            <person name="Pollara V.J."/>
            <person name="Ponting C.P."/>
            <person name="Schuler G."/>
            <person name="Schultz J."/>
            <person name="Slater G."/>
            <person name="Smit A.F."/>
            <person name="Stupka E."/>
            <person name="Szustakowski J."/>
            <person name="Thierry-Mieg D."/>
            <person name="Thierry-Mieg J."/>
            <person name="Wagner L."/>
            <person name="Wallis J."/>
            <person name="Wheeler R."/>
            <person name="Williams A."/>
            <person name="Wolf Y.I."/>
            <person name="Wolfe K.H."/>
            <person name="Yang S.P."/>
            <person name="Yeh R.F."/>
            <person name="Collins F."/>
            <person name="Guyer M.S."/>
            <person name="Peterson J."/>
            <person name="Felsenfeld A."/>
            <person name="Wetterstrand K.A."/>
            <person name="Patrinos A."/>
            <person name="Morgan M.J."/>
            <person name="de Jong P."/>
            <person name="Catanese J.J."/>
            <person name="Osoegawa K."/>
            <person name="Shizuya H."/>
            <person name="Choi S."/>
            <person name="Chen Y.J."/>
        </authorList>
    </citation>
    <scope>NUCLEOTIDE SEQUENCE [LARGE SCALE GENOMIC DNA]</scope>
</reference>
<evidence type="ECO:0000313" key="11">
    <source>
        <dbReference type="Ensembl" id="ENSP00000516262.1"/>
    </source>
</evidence>
<dbReference type="OrthoDB" id="28748at2759"/>
<sequence length="471" mass="52091">MAAAGAAATHLEVARGKRAALFFAAVAIVLGLPLWWKTTETYRASLPYSQISGLNALQLRLMVPVTVVFTRESVPLDDQEKLPFTVVHEREIPLKYKMKIKCRFQKAYRRALDHEEEALSSGSVQEAEAMLDEPQEQAEGSLTVYVISEHSSLLPQDMMSYIGPKRTAVVRGIMHREAFNIIGRRIVQVAQAMSLTEDVLAAALADHLPEDKWSAEKRRPLKSSLGYEITFSLLNPDPKSHDVYWDIEGAVRRYVQPFLNALGAAGNFSVDSQILYYAMLGVNPRFDSASSSYYLDMHSLPHVINPVESRLGSSAASLYPVLNFLLYVPELAHSPLYIQDKDGAPVATNAFHSPRWGGIMVIVTLRRPQSPCFWDRQVSLKLCSFCFPSGVLHGPACGRGRHQEGEGAMCSCPSSAGPTFVSASVFYTVTLCPYLGSFCVHLRSSPYLWESCKVGSLVSLVRLEVSHGGEF</sequence>
<keyword evidence="12" id="KW-1185">Reference proteome</keyword>
<organism evidence="11 12">
    <name type="scientific">Homo sapiens</name>
    <name type="common">Human</name>
    <dbReference type="NCBI Taxonomy" id="9606"/>
    <lineage>
        <taxon>Eukaryota</taxon>
        <taxon>Metazoa</taxon>
        <taxon>Chordata</taxon>
        <taxon>Craniata</taxon>
        <taxon>Vertebrata</taxon>
        <taxon>Euteleostomi</taxon>
        <taxon>Mammalia</taxon>
        <taxon>Eutheria</taxon>
        <taxon>Euarchontoglires</taxon>
        <taxon>Primates</taxon>
        <taxon>Haplorrhini</taxon>
        <taxon>Catarrhini</taxon>
        <taxon>Hominidae</taxon>
        <taxon>Homo</taxon>
    </lineage>
</organism>
<evidence type="ECO:0000256" key="5">
    <source>
        <dbReference type="ARBA" id="ARBA00022692"/>
    </source>
</evidence>
<evidence type="ECO:0000313" key="12">
    <source>
        <dbReference type="Proteomes" id="UP000005640"/>
    </source>
</evidence>
<dbReference type="PANTHER" id="PTHR21072:SF13">
    <property type="entry name" value="GPI TRANSAMIDASE COMPONENT PIG-S"/>
    <property type="match status" value="1"/>
</dbReference>
<dbReference type="Proteomes" id="UP000005640">
    <property type="component" value="Chromosome 17"/>
</dbReference>
<evidence type="ECO:0007829" key="13">
    <source>
        <dbReference type="PeptideAtlas" id="A0A994J5S5"/>
    </source>
</evidence>
<dbReference type="GO" id="GO:0006506">
    <property type="term" value="P:GPI anchor biosynthetic process"/>
    <property type="evidence" value="ECO:0007669"/>
    <property type="project" value="UniProtKB-KW"/>
</dbReference>
<evidence type="ECO:0000256" key="6">
    <source>
        <dbReference type="ARBA" id="ARBA00022824"/>
    </source>
</evidence>
<feature type="transmembrane region" description="Helical" evidence="10">
    <location>
        <begin position="19"/>
        <end position="36"/>
    </location>
</feature>
<keyword evidence="7 10" id="KW-1133">Transmembrane helix</keyword>
<evidence type="ECO:0000256" key="10">
    <source>
        <dbReference type="SAM" id="Phobius"/>
    </source>
</evidence>
<keyword evidence="9" id="KW-0325">Glycoprotein</keyword>
<evidence type="ECO:0000256" key="7">
    <source>
        <dbReference type="ARBA" id="ARBA00022989"/>
    </source>
</evidence>
<evidence type="ECO:0007829" key="14">
    <source>
        <dbReference type="ProteomicsDB" id="A0A994J5S5"/>
    </source>
</evidence>
<reference evidence="11 12" key="3">
    <citation type="journal article" date="2006" name="Nature">
        <title>DNA sequence of human chromosome 17 and analysis of rearrangement in the human lineage.</title>
        <authorList>
            <person name="Zody M.C."/>
            <person name="Garber M."/>
            <person name="Adams D.J."/>
            <person name="Sharpe T."/>
            <person name="Harrow J."/>
            <person name="Lupski J.R."/>
            <person name="Nicholson C."/>
            <person name="Searle S.M."/>
            <person name="Wilming L."/>
            <person name="Young S.K."/>
            <person name="Abouelleil A."/>
            <person name="Allen N.R."/>
            <person name="Bi W."/>
            <person name="Bloom T."/>
            <person name="Borowsky M.L."/>
            <person name="Bugalter B.E."/>
            <person name="Butler J."/>
            <person name="Chang J.L."/>
            <person name="Chen C.K."/>
            <person name="Cook A."/>
            <person name="Corum B."/>
            <person name="Cuomo C.A."/>
            <person name="de Jong P.J."/>
            <person name="DeCaprio D."/>
            <person name="Dewar K."/>
            <person name="FitzGerald M."/>
            <person name="Gilbert J."/>
            <person name="Gibson R."/>
            <person name="Gnerre S."/>
            <person name="Goldstein S."/>
            <person name="Grafham D.V."/>
            <person name="Grocock R."/>
            <person name="Hafez N."/>
            <person name="Hagopian D.S."/>
            <person name="Hart E."/>
            <person name="Norman C.H."/>
            <person name="Humphray S."/>
            <person name="Jaffe D.B."/>
            <person name="Jones M."/>
            <person name="Kamal M."/>
            <person name="Khodiyar V.K."/>
            <person name="LaButti K."/>
            <person name="Laird G."/>
            <person name="Lehoczky J."/>
            <person name="Liu X."/>
            <person name="Lokyitsang T."/>
            <person name="Loveland J."/>
            <person name="Lui A."/>
            <person name="Macdonald P."/>
            <person name="Major J.E."/>
            <person name="Matthews L."/>
            <person name="Mauceli E."/>
            <person name="McCarroll S.A."/>
            <person name="Mihalev A.H."/>
            <person name="Mudge J."/>
            <person name="Nguyen C."/>
            <person name="Nicol R."/>
            <person name="O'Leary S.B."/>
            <person name="Osoegawa K."/>
            <person name="Schwartz D.C."/>
            <person name="Shaw-Smith C."/>
            <person name="Stankiewicz P."/>
            <person name="Steward C."/>
            <person name="Swarbreck D."/>
            <person name="Venkataraman V."/>
            <person name="Whittaker C.A."/>
            <person name="Yang X."/>
            <person name="Zimmer A.R."/>
            <person name="Bradley A."/>
            <person name="Hubbard T."/>
            <person name="Birren B.W."/>
            <person name="Rogers J."/>
            <person name="Lander E.S."/>
            <person name="Nusbaum C."/>
        </authorList>
    </citation>
    <scope>NUCLEOTIDE SEQUENCE [LARGE SCALE GENOMIC DNA]</scope>
</reference>
<evidence type="ECO:0000256" key="4">
    <source>
        <dbReference type="ARBA" id="ARBA00022502"/>
    </source>
</evidence>
<dbReference type="PANTHER" id="PTHR21072">
    <property type="entry name" value="GPI TRANSAMIDASE COMPONENT PIG-S"/>
    <property type="match status" value="1"/>
</dbReference>
<dbReference type="GO" id="GO:0042765">
    <property type="term" value="C:GPI-anchor transamidase complex"/>
    <property type="evidence" value="ECO:0007669"/>
    <property type="project" value="InterPro"/>
</dbReference>
<dbReference type="SMR" id="A0A994J5S5"/>
<dbReference type="Pfam" id="PF10510">
    <property type="entry name" value="PIG-S"/>
    <property type="match status" value="1"/>
</dbReference>
<dbReference type="GeneTree" id="ENSGT00390000017203"/>
<evidence type="ECO:0000256" key="9">
    <source>
        <dbReference type="ARBA" id="ARBA00023180"/>
    </source>
</evidence>
<comment type="similarity">
    <text evidence="3">Belongs to the PIGS family.</text>
</comment>
<dbReference type="HGNC" id="HGNC:14937">
    <property type="gene designation" value="PIGS"/>
</dbReference>
<keyword evidence="8 10" id="KW-0472">Membrane</keyword>
<accession>A0A994J5S5</accession>
<proteinExistence type="evidence at protein level"/>
<dbReference type="EMBL" id="AC005726">
    <property type="status" value="NOT_ANNOTATED_CDS"/>
    <property type="molecule type" value="Genomic_DNA"/>
</dbReference>
<name>A0A994J5S5_HUMAN</name>
<reference evidence="11" key="5">
    <citation type="submission" date="2025-09" db="UniProtKB">
        <authorList>
            <consortium name="Ensembl"/>
        </authorList>
    </citation>
    <scope>IDENTIFICATION</scope>
</reference>
<evidence type="ECO:0000256" key="1">
    <source>
        <dbReference type="ARBA" id="ARBA00004477"/>
    </source>
</evidence>
<comment type="pathway">
    <text evidence="2">Glycolipid biosynthesis; glycosylphosphatidylinositol-anchor biosynthesis.</text>
</comment>
<keyword evidence="5 10" id="KW-0812">Transmembrane</keyword>
<comment type="subcellular location">
    <subcellularLocation>
        <location evidence="1">Endoplasmic reticulum membrane</location>
        <topology evidence="1">Multi-pass membrane protein</topology>
    </subcellularLocation>
</comment>
<keyword evidence="13 14" id="KW-1267">Proteomics identification</keyword>
<keyword evidence="6" id="KW-0256">Endoplasmic reticulum</keyword>
<dbReference type="InterPro" id="IPR019540">
    <property type="entry name" value="PtdIno-glycan_biosynth_class_S"/>
</dbReference>